<evidence type="ECO:0000313" key="2">
    <source>
        <dbReference type="Proteomes" id="UP000478008"/>
    </source>
</evidence>
<dbReference type="Proteomes" id="UP000478008">
    <property type="component" value="Unassembled WGS sequence"/>
</dbReference>
<dbReference type="AlphaFoldDB" id="A0A3F2Y8E4"/>
<sequence>MLTKSHTGCRLLHDYYLLSVPPVTYFGITKYRSNSYRFIATNLAKTTDDEVKEKEQEPVSSPTKIAENNLLPDIINLKKGPIVTSSEYFIESSRSSLFKGYSNEYHFLAIQDIVSDFEQRFKEELSSRLQYLRRKDLKSELLDFIERKKYASNQLDKRFSQKETDKFFQQLVQQLVGKKIITNQTMVKQYELERLLRILENHHSVIDTIIDMRRKRIAPSIYQNNKNKKSIFSCIRICYLNRHLKSNTQRAAMRNTFPVLVKFLGQMPSPLIYAIRPLDMRKLSAIFKSAIVDLKLELSADQLYKVKSYYDELISGRYGLNYDEFETYCALLNSNRIDNGGIVLPSIFRAIQCLLEIKIKLNHNYIGPILAILTNEDELDELLKFLGNCRCLNRDTLLPILSKKLEFRSEQKDVLSFAALLKSLDRFYTMRHISENGTMLSLFRSFLSCGFYSSAKRILTMLVTIGPDPLEDLDEEQLRLVKKLSTVSRHLNACILSNLKPTAAIFDAFLCYLCEFTNSWNQIKDIFELSYQSHVQLSEKTIWHLFMNATVSGDNIEELKQLMCDYAENYTSSPIIQKQEFIVLTGIFQKFGDQNFEKKLPYFDEGIPRVNMVKRLLAIYNTR</sequence>
<reference evidence="1 2" key="1">
    <citation type="submission" date="2019-07" db="EMBL/GenBank/DDBJ databases">
        <authorList>
            <person name="Friedrich A."/>
            <person name="Schacherer J."/>
        </authorList>
    </citation>
    <scope>NUCLEOTIDE SEQUENCE [LARGE SCALE GENOMIC DNA]</scope>
</reference>
<keyword evidence="2" id="KW-1185">Reference proteome</keyword>
<organism evidence="1 2">
    <name type="scientific">Dekkera bruxellensis</name>
    <name type="common">Brettanomyces custersii</name>
    <dbReference type="NCBI Taxonomy" id="5007"/>
    <lineage>
        <taxon>Eukaryota</taxon>
        <taxon>Fungi</taxon>
        <taxon>Dikarya</taxon>
        <taxon>Ascomycota</taxon>
        <taxon>Saccharomycotina</taxon>
        <taxon>Pichiomycetes</taxon>
        <taxon>Pichiales</taxon>
        <taxon>Pichiaceae</taxon>
        <taxon>Brettanomyces</taxon>
    </lineage>
</organism>
<evidence type="ECO:0000313" key="1">
    <source>
        <dbReference type="EMBL" id="VUG18203.1"/>
    </source>
</evidence>
<name>A0A3F2Y8E4_DEKBR</name>
<dbReference type="EMBL" id="CABFWN010000003">
    <property type="protein sequence ID" value="VUG18203.1"/>
    <property type="molecule type" value="Genomic_DNA"/>
</dbReference>
<accession>A0A3F2Y8E4</accession>
<protein>
    <submittedName>
        <fullName evidence="1">DEBR0S3_04742g1_1</fullName>
    </submittedName>
</protein>
<proteinExistence type="predicted"/>
<gene>
    <name evidence="1" type="ORF">DEBR0S3_04742G</name>
</gene>